<reference evidence="1" key="1">
    <citation type="submission" date="2021-05" db="EMBL/GenBank/DDBJ databases">
        <authorList>
            <person name="Alioto T."/>
            <person name="Alioto T."/>
            <person name="Gomez Garrido J."/>
        </authorList>
    </citation>
    <scope>NUCLEOTIDE SEQUENCE</scope>
</reference>
<dbReference type="EMBL" id="HBUF01412639">
    <property type="protein sequence ID" value="CAG6739322.1"/>
    <property type="molecule type" value="Transcribed_RNA"/>
</dbReference>
<proteinExistence type="predicted"/>
<name>A0A8D8Z242_9HEMI</name>
<evidence type="ECO:0000313" key="1">
    <source>
        <dbReference type="EMBL" id="CAG6739322.1"/>
    </source>
</evidence>
<sequence length="116" mass="13524">MSEYSDYSSVASTICDVASTVWDDDLLNYEEVLHKMTCFVEGCQKVFPWGYRQCIDDTYHVYCPNHFQTGQLPRCKKCFEGEHVHTLNSTEMERIAKYLATLIERNVIDTDGNRMH</sequence>
<organism evidence="1">
    <name type="scientific">Cacopsylla melanoneura</name>
    <dbReference type="NCBI Taxonomy" id="428564"/>
    <lineage>
        <taxon>Eukaryota</taxon>
        <taxon>Metazoa</taxon>
        <taxon>Ecdysozoa</taxon>
        <taxon>Arthropoda</taxon>
        <taxon>Hexapoda</taxon>
        <taxon>Insecta</taxon>
        <taxon>Pterygota</taxon>
        <taxon>Neoptera</taxon>
        <taxon>Paraneoptera</taxon>
        <taxon>Hemiptera</taxon>
        <taxon>Sternorrhyncha</taxon>
        <taxon>Psylloidea</taxon>
        <taxon>Psyllidae</taxon>
        <taxon>Psyllinae</taxon>
        <taxon>Cacopsylla</taxon>
    </lineage>
</organism>
<protein>
    <submittedName>
        <fullName evidence="1">Uncharacterized protein</fullName>
    </submittedName>
</protein>
<dbReference type="AlphaFoldDB" id="A0A8D8Z242"/>
<accession>A0A8D8Z242</accession>